<dbReference type="Pfam" id="PF05724">
    <property type="entry name" value="TPMT"/>
    <property type="match status" value="1"/>
</dbReference>
<evidence type="ECO:0000313" key="6">
    <source>
        <dbReference type="Proteomes" id="UP001597205"/>
    </source>
</evidence>
<keyword evidence="1" id="KW-0597">Phosphoprotein</keyword>
<dbReference type="Gene3D" id="3.40.50.150">
    <property type="entry name" value="Vaccinia Virus protein VP39"/>
    <property type="match status" value="1"/>
</dbReference>
<evidence type="ECO:0000256" key="4">
    <source>
        <dbReference type="ARBA" id="ARBA00022691"/>
    </source>
</evidence>
<proteinExistence type="predicted"/>
<dbReference type="PANTHER" id="PTHR32183:SF6">
    <property type="entry name" value="CYSTEINE SULFINATE DESULFINASE_CYSTEINE DESULFURASE AND RELATED ENZYMES"/>
    <property type="match status" value="1"/>
</dbReference>
<reference evidence="6" key="1">
    <citation type="journal article" date="2019" name="Int. J. Syst. Evol. Microbiol.">
        <title>The Global Catalogue of Microorganisms (GCM) 10K type strain sequencing project: providing services to taxonomists for standard genome sequencing and annotation.</title>
        <authorList>
            <consortium name="The Broad Institute Genomics Platform"/>
            <consortium name="The Broad Institute Genome Sequencing Center for Infectious Disease"/>
            <person name="Wu L."/>
            <person name="Ma J."/>
        </authorList>
    </citation>
    <scope>NUCLEOTIDE SEQUENCE [LARGE SCALE GENOMIC DNA]</scope>
    <source>
        <strain evidence="6">CCUG 52468</strain>
    </source>
</reference>
<sequence>METSLDQNFWNQRWKNRQTGWDIGYASTPIVTFMEKYPNKDARILIPGCGNAYEAAYLLENGFTNLTLIDIAPIAIQNVKEKFKNNPHINIVHGDFFEHKGEYDLLIEQTFFCALEPKLRSEYVKQASSLLADGGEIMGLLFGKEFESQGPPFGGSITEYRLLFDKLFVIEKMELCYNSIAPREGSELFIKLRRNNRND</sequence>
<keyword evidence="3" id="KW-0808">Transferase</keyword>
<evidence type="ECO:0000256" key="1">
    <source>
        <dbReference type="ARBA" id="ARBA00022553"/>
    </source>
</evidence>
<dbReference type="PANTHER" id="PTHR32183">
    <property type="match status" value="1"/>
</dbReference>
<dbReference type="EMBL" id="JBHTKY010000016">
    <property type="protein sequence ID" value="MFD1166256.1"/>
    <property type="molecule type" value="Genomic_DNA"/>
</dbReference>
<dbReference type="PROSITE" id="PS51585">
    <property type="entry name" value="SAM_MT_TPMT"/>
    <property type="match status" value="1"/>
</dbReference>
<accession>A0ABW3RM63</accession>
<dbReference type="Proteomes" id="UP001597205">
    <property type="component" value="Unassembled WGS sequence"/>
</dbReference>
<dbReference type="GO" id="GO:0032259">
    <property type="term" value="P:methylation"/>
    <property type="evidence" value="ECO:0007669"/>
    <property type="project" value="UniProtKB-KW"/>
</dbReference>
<dbReference type="SUPFAM" id="SSF53335">
    <property type="entry name" value="S-adenosyl-L-methionine-dependent methyltransferases"/>
    <property type="match status" value="1"/>
</dbReference>
<dbReference type="RefSeq" id="WP_380896772.1">
    <property type="nucleotide sequence ID" value="NZ_JBHTKY010000016.1"/>
</dbReference>
<evidence type="ECO:0000256" key="3">
    <source>
        <dbReference type="ARBA" id="ARBA00022679"/>
    </source>
</evidence>
<evidence type="ECO:0000256" key="2">
    <source>
        <dbReference type="ARBA" id="ARBA00022603"/>
    </source>
</evidence>
<dbReference type="InterPro" id="IPR029063">
    <property type="entry name" value="SAM-dependent_MTases_sf"/>
</dbReference>
<keyword evidence="4" id="KW-0949">S-adenosyl-L-methionine</keyword>
<dbReference type="GO" id="GO:0008168">
    <property type="term" value="F:methyltransferase activity"/>
    <property type="evidence" value="ECO:0007669"/>
    <property type="project" value="UniProtKB-KW"/>
</dbReference>
<protein>
    <submittedName>
        <fullName evidence="5">Methyltransferase domain-containing protein</fullName>
    </submittedName>
</protein>
<organism evidence="5 6">
    <name type="scientific">Sphingobacterium daejeonense</name>
    <dbReference type="NCBI Taxonomy" id="371142"/>
    <lineage>
        <taxon>Bacteria</taxon>
        <taxon>Pseudomonadati</taxon>
        <taxon>Bacteroidota</taxon>
        <taxon>Sphingobacteriia</taxon>
        <taxon>Sphingobacteriales</taxon>
        <taxon>Sphingobacteriaceae</taxon>
        <taxon>Sphingobacterium</taxon>
    </lineage>
</organism>
<keyword evidence="2 5" id="KW-0489">Methyltransferase</keyword>
<evidence type="ECO:0000313" key="5">
    <source>
        <dbReference type="EMBL" id="MFD1166256.1"/>
    </source>
</evidence>
<keyword evidence="6" id="KW-1185">Reference proteome</keyword>
<name>A0ABW3RM63_9SPHI</name>
<comment type="caution">
    <text evidence="5">The sequence shown here is derived from an EMBL/GenBank/DDBJ whole genome shotgun (WGS) entry which is preliminary data.</text>
</comment>
<gene>
    <name evidence="5" type="ORF">ACFQ2C_11620</name>
</gene>
<dbReference type="CDD" id="cd02440">
    <property type="entry name" value="AdoMet_MTases"/>
    <property type="match status" value="1"/>
</dbReference>
<dbReference type="InterPro" id="IPR008854">
    <property type="entry name" value="TPMT"/>
</dbReference>